<organism evidence="1">
    <name type="scientific">Darwinula stevensoni</name>
    <dbReference type="NCBI Taxonomy" id="69355"/>
    <lineage>
        <taxon>Eukaryota</taxon>
        <taxon>Metazoa</taxon>
        <taxon>Ecdysozoa</taxon>
        <taxon>Arthropoda</taxon>
        <taxon>Crustacea</taxon>
        <taxon>Oligostraca</taxon>
        <taxon>Ostracoda</taxon>
        <taxon>Podocopa</taxon>
        <taxon>Podocopida</taxon>
        <taxon>Darwinulocopina</taxon>
        <taxon>Darwinuloidea</taxon>
        <taxon>Darwinulidae</taxon>
        <taxon>Darwinula</taxon>
    </lineage>
</organism>
<dbReference type="EMBL" id="LR906380">
    <property type="protein sequence ID" value="CAD7253844.1"/>
    <property type="molecule type" value="Genomic_DNA"/>
</dbReference>
<protein>
    <submittedName>
        <fullName evidence="1">Uncharacterized protein</fullName>
    </submittedName>
</protein>
<sequence>MKDILSKGDGVLHLEDVLDIWTEYAVHEVTVHEVTVHEVTVHEVTVHEVTVHEVTVHEVTVHEDILMHLLPDIRIA</sequence>
<evidence type="ECO:0000313" key="2">
    <source>
        <dbReference type="Proteomes" id="UP000677054"/>
    </source>
</evidence>
<dbReference type="AlphaFoldDB" id="A0A7R9AGT4"/>
<name>A0A7R9AGT4_9CRUS</name>
<accession>A0A7R9AGT4</accession>
<reference evidence="1" key="1">
    <citation type="submission" date="2020-11" db="EMBL/GenBank/DDBJ databases">
        <authorList>
            <person name="Tran Van P."/>
        </authorList>
    </citation>
    <scope>NUCLEOTIDE SEQUENCE</scope>
</reference>
<proteinExistence type="predicted"/>
<gene>
    <name evidence="1" type="ORF">DSTB1V02_LOCUS13590</name>
</gene>
<keyword evidence="2" id="KW-1185">Reference proteome</keyword>
<dbReference type="EMBL" id="CAJPEV010006863">
    <property type="protein sequence ID" value="CAG0904420.1"/>
    <property type="molecule type" value="Genomic_DNA"/>
</dbReference>
<evidence type="ECO:0000313" key="1">
    <source>
        <dbReference type="EMBL" id="CAD7253844.1"/>
    </source>
</evidence>
<dbReference type="Proteomes" id="UP000677054">
    <property type="component" value="Unassembled WGS sequence"/>
</dbReference>